<sequence>MHVKTRTLAAPSQSSAFARPAFAVALFVLLALSLVMLFPRPASAGLGAAGNSVPAASLVGEGQMTFLGFAIFDAELYAPQGQYKPSAPFALKLTYLRSFKGTAIAAETAKQMRRQGMKDVAKLEVWTDQMNRIFPNVSKGQSLTGVRDRAGNTVFYSGSKAIGTIKDPEFTKRFFAIWLGQNTQNPDLRNRLVGARS</sequence>
<dbReference type="Proteomes" id="UP000186002">
    <property type="component" value="Unassembled WGS sequence"/>
</dbReference>
<organism evidence="2 3">
    <name type="scientific">Roseibium suaedae</name>
    <dbReference type="NCBI Taxonomy" id="735517"/>
    <lineage>
        <taxon>Bacteria</taxon>
        <taxon>Pseudomonadati</taxon>
        <taxon>Pseudomonadota</taxon>
        <taxon>Alphaproteobacteria</taxon>
        <taxon>Hyphomicrobiales</taxon>
        <taxon>Stappiaceae</taxon>
        <taxon>Roseibium</taxon>
    </lineage>
</organism>
<dbReference type="RefSeq" id="WP_208980054.1">
    <property type="nucleotide sequence ID" value="NZ_FRBW01000002.1"/>
</dbReference>
<protein>
    <submittedName>
        <fullName evidence="2">Chalcone isomerase-like</fullName>
    </submittedName>
</protein>
<dbReference type="Pfam" id="PF16036">
    <property type="entry name" value="Chalcone_3"/>
    <property type="match status" value="1"/>
</dbReference>
<gene>
    <name evidence="2" type="ORF">SAMN05444272_2243</name>
</gene>
<dbReference type="AlphaFoldDB" id="A0A1M7HJ20"/>
<evidence type="ECO:0000313" key="3">
    <source>
        <dbReference type="Proteomes" id="UP000186002"/>
    </source>
</evidence>
<name>A0A1M7HJ20_9HYPH</name>
<accession>A0A1M7HJ20</accession>
<dbReference type="STRING" id="735517.SAMN05444272_2243"/>
<feature type="domain" description="Chalcone isomerase" evidence="1">
    <location>
        <begin position="70"/>
        <end position="194"/>
    </location>
</feature>
<dbReference type="EMBL" id="FRBW01000002">
    <property type="protein sequence ID" value="SHM28531.1"/>
    <property type="molecule type" value="Genomic_DNA"/>
</dbReference>
<evidence type="ECO:0000259" key="1">
    <source>
        <dbReference type="Pfam" id="PF16036"/>
    </source>
</evidence>
<evidence type="ECO:0000313" key="2">
    <source>
        <dbReference type="EMBL" id="SHM28531.1"/>
    </source>
</evidence>
<keyword evidence="2" id="KW-0413">Isomerase</keyword>
<keyword evidence="3" id="KW-1185">Reference proteome</keyword>
<dbReference type="GO" id="GO:0016853">
    <property type="term" value="F:isomerase activity"/>
    <property type="evidence" value="ECO:0007669"/>
    <property type="project" value="UniProtKB-KW"/>
</dbReference>
<dbReference type="InterPro" id="IPR016087">
    <property type="entry name" value="Chalcone_isomerase"/>
</dbReference>
<proteinExistence type="predicted"/>
<reference evidence="2 3" key="1">
    <citation type="submission" date="2016-11" db="EMBL/GenBank/DDBJ databases">
        <authorList>
            <person name="Jaros S."/>
            <person name="Januszkiewicz K."/>
            <person name="Wedrychowicz H."/>
        </authorList>
    </citation>
    <scope>NUCLEOTIDE SEQUENCE [LARGE SCALE GENOMIC DNA]</scope>
    <source>
        <strain evidence="2 3">DSM 22153</strain>
    </source>
</reference>